<name>A0A1I0SYU7_9SPHI</name>
<sequence length="242" mass="29198">MDTYELPCRIRTSRQKKRLVKTDRDKQLIKLSKRRSELCKQIRALPKVLLEKPYQSGWKRYFVLRSDIAVSTRAEFYATLLAKINTVEYHHDKTFKRKKRRKGRYGYEIKKQSLRVLTPYLWESSNLGLTEQEKACFSQVEFYNVKTREQEIRYVFTEPWRYSLKIAPHMITHKKLLDTELVSEADLIENQIKCNNLGGRIHVLTNGRKYNFWRKYTSLAKYDMMTKIPKYRSKETYLELDF</sequence>
<dbReference type="EMBL" id="FOJM01000004">
    <property type="protein sequence ID" value="SFA44695.1"/>
    <property type="molecule type" value="Genomic_DNA"/>
</dbReference>
<keyword evidence="2" id="KW-1185">Reference proteome</keyword>
<accession>A0A1I0SYU7</accession>
<dbReference type="AlphaFoldDB" id="A0A1I0SYU7"/>
<proteinExistence type="predicted"/>
<evidence type="ECO:0000313" key="2">
    <source>
        <dbReference type="Proteomes" id="UP000198836"/>
    </source>
</evidence>
<dbReference type="RefSeq" id="WP_090981753.1">
    <property type="nucleotide sequence ID" value="NZ_FOJM01000004.1"/>
</dbReference>
<dbReference type="OrthoDB" id="670236at2"/>
<dbReference type="Proteomes" id="UP000198836">
    <property type="component" value="Unassembled WGS sequence"/>
</dbReference>
<reference evidence="2" key="1">
    <citation type="submission" date="2016-10" db="EMBL/GenBank/DDBJ databases">
        <authorList>
            <person name="Varghese N."/>
            <person name="Submissions S."/>
        </authorList>
    </citation>
    <scope>NUCLEOTIDE SEQUENCE [LARGE SCALE GENOMIC DNA]</scope>
    <source>
        <strain evidence="2">DSM 18130</strain>
    </source>
</reference>
<protein>
    <submittedName>
        <fullName evidence="1">Uncharacterized protein</fullName>
    </submittedName>
</protein>
<gene>
    <name evidence="1" type="ORF">SAMN04488511_104173</name>
</gene>
<organism evidence="1 2">
    <name type="scientific">Pedobacter suwonensis</name>
    <dbReference type="NCBI Taxonomy" id="332999"/>
    <lineage>
        <taxon>Bacteria</taxon>
        <taxon>Pseudomonadati</taxon>
        <taxon>Bacteroidota</taxon>
        <taxon>Sphingobacteriia</taxon>
        <taxon>Sphingobacteriales</taxon>
        <taxon>Sphingobacteriaceae</taxon>
        <taxon>Pedobacter</taxon>
    </lineage>
</organism>
<evidence type="ECO:0000313" key="1">
    <source>
        <dbReference type="EMBL" id="SFA44695.1"/>
    </source>
</evidence>